<organism evidence="1 2">
    <name type="scientific">Smittium simulii</name>
    <dbReference type="NCBI Taxonomy" id="133385"/>
    <lineage>
        <taxon>Eukaryota</taxon>
        <taxon>Fungi</taxon>
        <taxon>Fungi incertae sedis</taxon>
        <taxon>Zoopagomycota</taxon>
        <taxon>Kickxellomycotina</taxon>
        <taxon>Harpellomycetes</taxon>
        <taxon>Harpellales</taxon>
        <taxon>Legeriomycetaceae</taxon>
        <taxon>Smittium</taxon>
    </lineage>
</organism>
<reference evidence="1 2" key="1">
    <citation type="journal article" date="2018" name="MBio">
        <title>Comparative Genomics Reveals the Core Gene Toolbox for the Fungus-Insect Symbiosis.</title>
        <authorList>
            <person name="Wang Y."/>
            <person name="Stata M."/>
            <person name="Wang W."/>
            <person name="Stajich J.E."/>
            <person name="White M.M."/>
            <person name="Moncalvo J.M."/>
        </authorList>
    </citation>
    <scope>NUCLEOTIDE SEQUENCE [LARGE SCALE GENOMIC DNA]</scope>
    <source>
        <strain evidence="1 2">SWE-8-4</strain>
    </source>
</reference>
<keyword evidence="2" id="KW-1185">Reference proteome</keyword>
<proteinExistence type="predicted"/>
<protein>
    <submittedName>
        <fullName evidence="1">Uncharacterized protein</fullName>
    </submittedName>
</protein>
<evidence type="ECO:0000313" key="1">
    <source>
        <dbReference type="EMBL" id="PVU88486.1"/>
    </source>
</evidence>
<dbReference type="AlphaFoldDB" id="A0A2T9Y829"/>
<dbReference type="STRING" id="133385.A0A2T9Y829"/>
<evidence type="ECO:0000313" key="2">
    <source>
        <dbReference type="Proteomes" id="UP000245383"/>
    </source>
</evidence>
<dbReference type="EMBL" id="MBFR01000382">
    <property type="protein sequence ID" value="PVU88486.1"/>
    <property type="molecule type" value="Genomic_DNA"/>
</dbReference>
<comment type="caution">
    <text evidence="1">The sequence shown here is derived from an EMBL/GenBank/DDBJ whole genome shotgun (WGS) entry which is preliminary data.</text>
</comment>
<dbReference type="PANTHER" id="PTHR33066:SF2">
    <property type="entry name" value="FILAGGRIN-2-LIKE"/>
    <property type="match status" value="1"/>
</dbReference>
<name>A0A2T9Y829_9FUNG</name>
<sequence length="488" mass="57171">MERQKLSVQSPSLWPIYESLRLYKSSKASFNVGTKTRDSNISIFRRHINTGRDKGNMREESEVGLEPTDQIRLFNPRVQIQPFSESNNITLGNANRFAENVAKSSKEQNQRFKTRSNQVIKYGQNITEKSVVIYRKSTSYDNSFITWALNVASIKIAKNPSDVKDHGLESDARYYRKRIEEFNLVERQANQLEWAIVSTRASRCRNIYRCQRHRMGGYCGIKFIFRILAKEHSPQAHKLKRIISYTARAKNKRSCWEVCKSVFRQHYFNFIYTKIWWRTVGFISGYIRKNLEILHQYKHKTSNRLCSFNPEPSRRTISNVSSNRMVIEQVNIPGATDEIWLARRRLIRNEREYPATELLQLVQEENQKRKNNDDVNNTILAVSNMVPICSANELSINMENNSVRSNPRQNKRKIAVNQKQRLIFDELEHKRKRLQNQGLNKQAIKIITGDSSAVRLQKQYNNIQSGFLNWKNDPLYVEIITASEVVNI</sequence>
<accession>A0A2T9Y829</accession>
<dbReference type="PANTHER" id="PTHR33066">
    <property type="entry name" value="INTEGRASE_SAM-LIKE_N DOMAIN-CONTAINING PROTEIN"/>
    <property type="match status" value="1"/>
</dbReference>
<dbReference type="Proteomes" id="UP000245383">
    <property type="component" value="Unassembled WGS sequence"/>
</dbReference>
<gene>
    <name evidence="1" type="ORF">BB561_005821</name>
</gene>